<gene>
    <name evidence="2" type="ORF">WG617_00275</name>
</gene>
<dbReference type="Proteomes" id="UP001477443">
    <property type="component" value="Chromosome"/>
</dbReference>
<feature type="domain" description="LicD/FKTN/FKRP nucleotidyltransferase" evidence="1">
    <location>
        <begin position="37"/>
        <end position="242"/>
    </location>
</feature>
<dbReference type="Pfam" id="PF04991">
    <property type="entry name" value="LicD"/>
    <property type="match status" value="1"/>
</dbReference>
<sequence>MEYDFLNKDNPAKEENLRKRQQLNLKLLNEFIDILDKNNLNYSLVYGTALGFYRDKKMIDWDCDIDVLLDFEAYEFLLKNYPNNLMTSKNTKWHSLQFPRWVPDLNTADIKDPNSIYLDLFIIIPTEHKKINWYLNSLYTKLQAACSWRDITYQFKERKLAKFQRFVLWSLCFWVPKLTMERTYKKLFSINPNTYFISNWPLHKEDNSINISDFYNPKVIYVNGKNYKIMNNIEKYFEKWYGKNWTTPIKNNRSVYYGFTEMYSD</sequence>
<dbReference type="InterPro" id="IPR007074">
    <property type="entry name" value="LicD/FKTN/FKRP_NTP_transf"/>
</dbReference>
<dbReference type="InterPro" id="IPR052942">
    <property type="entry name" value="LPS_cholinephosphotransferase"/>
</dbReference>
<organism evidence="2 3">
    <name type="scientific">Mycoplasmopsis felifaucium</name>
    <dbReference type="NCBI Taxonomy" id="35768"/>
    <lineage>
        <taxon>Bacteria</taxon>
        <taxon>Bacillati</taxon>
        <taxon>Mycoplasmatota</taxon>
        <taxon>Mycoplasmoidales</taxon>
        <taxon>Metamycoplasmataceae</taxon>
        <taxon>Mycoplasmopsis</taxon>
    </lineage>
</organism>
<dbReference type="NCBIfam" id="NF045866">
    <property type="entry name" value="GGPL_Ptran_Mf1"/>
    <property type="match status" value="1"/>
</dbReference>
<dbReference type="PANTHER" id="PTHR43404">
    <property type="entry name" value="LIPOPOLYSACCHARIDE CHOLINEPHOSPHOTRANSFERASE LICD"/>
    <property type="match status" value="1"/>
</dbReference>
<name>A0ABZ2RS90_9BACT</name>
<dbReference type="EMBL" id="CP148067">
    <property type="protein sequence ID" value="WXL29082.1"/>
    <property type="molecule type" value="Genomic_DNA"/>
</dbReference>
<proteinExistence type="predicted"/>
<evidence type="ECO:0000259" key="1">
    <source>
        <dbReference type="Pfam" id="PF04991"/>
    </source>
</evidence>
<protein>
    <submittedName>
        <fullName evidence="2">LicD family protein</fullName>
    </submittedName>
</protein>
<evidence type="ECO:0000313" key="3">
    <source>
        <dbReference type="Proteomes" id="UP001477443"/>
    </source>
</evidence>
<reference evidence="2" key="1">
    <citation type="submission" date="2024-03" db="EMBL/GenBank/DDBJ databases">
        <title>Complete genome sequence of Mycoplasma felifaucium Z921 isolated from the trachea of a cheetah.</title>
        <authorList>
            <person name="Spergser J."/>
        </authorList>
    </citation>
    <scope>NUCLEOTIDE SEQUENCE [LARGE SCALE GENOMIC DNA]</scope>
    <source>
        <strain evidence="2">Z921</strain>
    </source>
</reference>
<dbReference type="PANTHER" id="PTHR43404:SF1">
    <property type="entry name" value="MNN4P"/>
    <property type="match status" value="1"/>
</dbReference>
<keyword evidence="3" id="KW-1185">Reference proteome</keyword>
<dbReference type="RefSeq" id="WP_051590843.1">
    <property type="nucleotide sequence ID" value="NZ_CP148067.1"/>
</dbReference>
<accession>A0ABZ2RS90</accession>
<evidence type="ECO:0000313" key="2">
    <source>
        <dbReference type="EMBL" id="WXL29082.1"/>
    </source>
</evidence>